<proteinExistence type="inferred from homology"/>
<comment type="similarity">
    <text evidence="1 2">Belongs to the plant LTP family.</text>
</comment>
<dbReference type="OMA" id="ADHYQNI"/>
<keyword evidence="5" id="KW-1185">Reference proteome</keyword>
<comment type="caution">
    <text evidence="4">The sequence shown here is derived from an EMBL/GenBank/DDBJ whole genome shotgun (WGS) entry which is preliminary data.</text>
</comment>
<dbReference type="PANTHER" id="PTHR33076">
    <property type="entry name" value="NON-SPECIFIC LIPID-TRANSFER PROTEIN 2-RELATED"/>
    <property type="match status" value="1"/>
</dbReference>
<dbReference type="STRING" id="210143.A0A1R3HH13"/>
<dbReference type="SMART" id="SM00499">
    <property type="entry name" value="AAI"/>
    <property type="match status" value="1"/>
</dbReference>
<comment type="function">
    <text evidence="2">Plant non-specific lipid-transfer proteins transfer phospholipids as well as galactolipids across membranes. May play a role in wax or cutin deposition in the cell walls of expanding epidermal cells and certain secretory tissues.</text>
</comment>
<evidence type="ECO:0000313" key="4">
    <source>
        <dbReference type="EMBL" id="OMO69603.1"/>
    </source>
</evidence>
<name>A0A1R3HH13_COCAP</name>
<evidence type="ECO:0000313" key="5">
    <source>
        <dbReference type="Proteomes" id="UP000188268"/>
    </source>
</evidence>
<keyword evidence="2" id="KW-0813">Transport</keyword>
<dbReference type="InterPro" id="IPR016140">
    <property type="entry name" value="Bifunc_inhib/LTP/seed_store"/>
</dbReference>
<sequence>MAEATITCQQVTSALTPCLPYLTSGAGVPSQECCTGVGNLQKLAQSTADKQAACNCAKEAAARIPAIKEDAAASLPAKCHIQVDFPISKSTDCSK</sequence>
<keyword evidence="2" id="KW-0446">Lipid-binding</keyword>
<protein>
    <recommendedName>
        <fullName evidence="2">Non-specific lipid-transfer protein</fullName>
    </recommendedName>
</protein>
<evidence type="ECO:0000259" key="3">
    <source>
        <dbReference type="SMART" id="SM00499"/>
    </source>
</evidence>
<dbReference type="PRINTS" id="PR00382">
    <property type="entry name" value="LIPIDTRNSFER"/>
</dbReference>
<dbReference type="InterPro" id="IPR036312">
    <property type="entry name" value="Bifun_inhib/LTP/seed_sf"/>
</dbReference>
<accession>A0A1R3HH13</accession>
<dbReference type="Pfam" id="PF00234">
    <property type="entry name" value="Tryp_alpha_amyl"/>
    <property type="match status" value="1"/>
</dbReference>
<organism evidence="4 5">
    <name type="scientific">Corchorus capsularis</name>
    <name type="common">Jute</name>
    <dbReference type="NCBI Taxonomy" id="210143"/>
    <lineage>
        <taxon>Eukaryota</taxon>
        <taxon>Viridiplantae</taxon>
        <taxon>Streptophyta</taxon>
        <taxon>Embryophyta</taxon>
        <taxon>Tracheophyta</taxon>
        <taxon>Spermatophyta</taxon>
        <taxon>Magnoliopsida</taxon>
        <taxon>eudicotyledons</taxon>
        <taxon>Gunneridae</taxon>
        <taxon>Pentapetalae</taxon>
        <taxon>rosids</taxon>
        <taxon>malvids</taxon>
        <taxon>Malvales</taxon>
        <taxon>Malvaceae</taxon>
        <taxon>Grewioideae</taxon>
        <taxon>Apeibeae</taxon>
        <taxon>Corchorus</taxon>
    </lineage>
</organism>
<dbReference type="GO" id="GO:0008289">
    <property type="term" value="F:lipid binding"/>
    <property type="evidence" value="ECO:0007669"/>
    <property type="project" value="UniProtKB-KW"/>
</dbReference>
<dbReference type="GO" id="GO:0006869">
    <property type="term" value="P:lipid transport"/>
    <property type="evidence" value="ECO:0007669"/>
    <property type="project" value="InterPro"/>
</dbReference>
<evidence type="ECO:0000256" key="2">
    <source>
        <dbReference type="RuleBase" id="RU000628"/>
    </source>
</evidence>
<dbReference type="EMBL" id="AWWV01011989">
    <property type="protein sequence ID" value="OMO69603.1"/>
    <property type="molecule type" value="Genomic_DNA"/>
</dbReference>
<dbReference type="CDD" id="cd01960">
    <property type="entry name" value="nsLTP1"/>
    <property type="match status" value="1"/>
</dbReference>
<dbReference type="InterPro" id="IPR000528">
    <property type="entry name" value="Plant_nsLTP"/>
</dbReference>
<reference evidence="4 5" key="1">
    <citation type="submission" date="2013-09" db="EMBL/GenBank/DDBJ databases">
        <title>Corchorus capsularis genome sequencing.</title>
        <authorList>
            <person name="Alam M."/>
            <person name="Haque M.S."/>
            <person name="Islam M.S."/>
            <person name="Emdad E.M."/>
            <person name="Islam M.M."/>
            <person name="Ahmed B."/>
            <person name="Halim A."/>
            <person name="Hossen Q.M.M."/>
            <person name="Hossain M.Z."/>
            <person name="Ahmed R."/>
            <person name="Khan M.M."/>
            <person name="Islam R."/>
            <person name="Rashid M.M."/>
            <person name="Khan S.A."/>
            <person name="Rahman M.S."/>
            <person name="Alam M."/>
        </authorList>
    </citation>
    <scope>NUCLEOTIDE SEQUENCE [LARGE SCALE GENOMIC DNA]</scope>
    <source>
        <strain evidence="5">cv. CVL-1</strain>
        <tissue evidence="4">Whole seedling</tissue>
    </source>
</reference>
<dbReference type="SUPFAM" id="SSF47699">
    <property type="entry name" value="Bifunctional inhibitor/lipid-transfer protein/seed storage 2S albumin"/>
    <property type="match status" value="1"/>
</dbReference>
<dbReference type="Proteomes" id="UP000188268">
    <property type="component" value="Unassembled WGS sequence"/>
</dbReference>
<dbReference type="Gene3D" id="1.10.110.10">
    <property type="entry name" value="Plant lipid-transfer and hydrophobic proteins"/>
    <property type="match status" value="1"/>
</dbReference>
<feature type="domain" description="Bifunctional inhibitor/plant lipid transfer protein/seed storage helical" evidence="3">
    <location>
        <begin position="8"/>
        <end position="93"/>
    </location>
</feature>
<dbReference type="OrthoDB" id="649864at2759"/>
<evidence type="ECO:0000256" key="1">
    <source>
        <dbReference type="ARBA" id="ARBA00009748"/>
    </source>
</evidence>
<gene>
    <name evidence="4" type="ORF">CCACVL1_19396</name>
</gene>
<dbReference type="AlphaFoldDB" id="A0A1R3HH13"/>
<dbReference type="Gramene" id="OMO69603">
    <property type="protein sequence ID" value="OMO69603"/>
    <property type="gene ID" value="CCACVL1_19396"/>
</dbReference>